<comment type="subcellular location">
    <subcellularLocation>
        <location evidence="1">Cell membrane</location>
        <topology evidence="1">Multi-pass membrane protein</topology>
    </subcellularLocation>
</comment>
<feature type="transmembrane region" description="Helical" evidence="8">
    <location>
        <begin position="486"/>
        <end position="507"/>
    </location>
</feature>
<proteinExistence type="predicted"/>
<accession>D2S2C9</accession>
<sequence>MKSEDSIPHGKSSVSRFVDEIDATVFVTGFVLSLIAIVIFLIYPQSSVGTILAITDHIRHNYTWIYVVTMFLMLLFVLFLLFGKWRDITLGKPAEDPEFTLFEFFAMMFSAGIAAGIVFWGPAEALFHYDTVPPLIDAESQMPAAATGAVQYTLFHWGIYYLIPYAIIGIPIAFLSYRHEAPLRISTLLMPFVGIDGLDNVWGKLLDILAVLVTIGGITTTLGFIGSQLLSGVQYTTGITFGNTETILLISGLTVVFTLSAVLGVERGIRRLSLFNIVLFSLLGVLAFLVGPTNFIINLGVQATGGYFNDFFEMSLYTGMGENDGWIGSWTVFYWAWVFSWAPFGGLFVARISRGRTVREVAAATIFGATAGTLPWFYTMGGTAIWLQRSGRVNLLEEISAHGVAISGLPLFNALPLAPLLVGLFPILITTFFLTSADSSTLALGMLTTGGKESPSSLNRIIWGTLMGILASLLIVGGGVSALQSLAILSGLPFVAIAMLAIVATSVEFRKVAPIFESSAKEKRSSRPEFHEESPESHVGSPESHEDSQRKD</sequence>
<dbReference type="GeneID" id="8745344"/>
<evidence type="ECO:0000256" key="2">
    <source>
        <dbReference type="ARBA" id="ARBA00022448"/>
    </source>
</evidence>
<dbReference type="AlphaFoldDB" id="D2S2C9"/>
<feature type="region of interest" description="Disordered" evidence="7">
    <location>
        <begin position="518"/>
        <end position="552"/>
    </location>
</feature>
<keyword evidence="10" id="KW-1185">Reference proteome</keyword>
<evidence type="ECO:0000256" key="6">
    <source>
        <dbReference type="ARBA" id="ARBA00023136"/>
    </source>
</evidence>
<dbReference type="PANTHER" id="PTHR30047:SF7">
    <property type="entry name" value="HIGH-AFFINITY CHOLINE TRANSPORT PROTEIN"/>
    <property type="match status" value="1"/>
</dbReference>
<feature type="transmembrane region" description="Helical" evidence="8">
    <location>
        <begin position="159"/>
        <end position="177"/>
    </location>
</feature>
<evidence type="ECO:0000256" key="4">
    <source>
        <dbReference type="ARBA" id="ARBA00022692"/>
    </source>
</evidence>
<dbReference type="KEGG" id="htu:Htur_4754"/>
<dbReference type="Pfam" id="PF02028">
    <property type="entry name" value="BCCT"/>
    <property type="match status" value="1"/>
</dbReference>
<feature type="transmembrane region" description="Helical" evidence="8">
    <location>
        <begin position="458"/>
        <end position="480"/>
    </location>
</feature>
<evidence type="ECO:0000313" key="10">
    <source>
        <dbReference type="Proteomes" id="UP000001903"/>
    </source>
</evidence>
<reference evidence="9 10" key="1">
    <citation type="journal article" date="2010" name="Stand. Genomic Sci.">
        <title>Complete genome sequence of Haloterrigena turkmenica type strain (4k).</title>
        <authorList>
            <person name="Saunders E."/>
            <person name="Tindall B.J."/>
            <person name="Fahnrich R."/>
            <person name="Lapidus A."/>
            <person name="Copeland A."/>
            <person name="Del Rio T.G."/>
            <person name="Lucas S."/>
            <person name="Chen F."/>
            <person name="Tice H."/>
            <person name="Cheng J.F."/>
            <person name="Han C."/>
            <person name="Detter J.C."/>
            <person name="Bruce D."/>
            <person name="Goodwin L."/>
            <person name="Chain P."/>
            <person name="Pitluck S."/>
            <person name="Pati A."/>
            <person name="Ivanova N."/>
            <person name="Mavromatis K."/>
            <person name="Chen A."/>
            <person name="Palaniappan K."/>
            <person name="Land M."/>
            <person name="Hauser L."/>
            <person name="Chang Y.J."/>
            <person name="Jeffries C.D."/>
            <person name="Brettin T."/>
            <person name="Rohde M."/>
            <person name="Goker M."/>
            <person name="Bristow J."/>
            <person name="Eisen J.A."/>
            <person name="Markowitz V."/>
            <person name="Hugenholtz P."/>
            <person name="Klenk H.P."/>
            <person name="Kyrpides N.C."/>
        </authorList>
    </citation>
    <scope>NUCLEOTIDE SEQUENCE [LARGE SCALE GENOMIC DNA]</scope>
    <source>
        <strain evidence="10">ATCC 51198 / DSM 5511 / JCM 9101 / NCIMB 13204 / VKM B-1734 / 4k</strain>
    </source>
</reference>
<feature type="transmembrane region" description="Helical" evidence="8">
    <location>
        <begin position="332"/>
        <end position="350"/>
    </location>
</feature>
<evidence type="ECO:0000256" key="5">
    <source>
        <dbReference type="ARBA" id="ARBA00022989"/>
    </source>
</evidence>
<dbReference type="Proteomes" id="UP000001903">
    <property type="component" value="Plasmid pHTUR02"/>
</dbReference>
<keyword evidence="3" id="KW-1003">Cell membrane</keyword>
<feature type="transmembrane region" description="Helical" evidence="8">
    <location>
        <begin position="246"/>
        <end position="265"/>
    </location>
</feature>
<feature type="compositionally biased region" description="Basic and acidic residues" evidence="7">
    <location>
        <begin position="543"/>
        <end position="552"/>
    </location>
</feature>
<feature type="transmembrane region" description="Helical" evidence="8">
    <location>
        <begin position="63"/>
        <end position="83"/>
    </location>
</feature>
<dbReference type="InterPro" id="IPR000060">
    <property type="entry name" value="BCCT_transptr"/>
</dbReference>
<feature type="transmembrane region" description="Helical" evidence="8">
    <location>
        <begin position="205"/>
        <end position="226"/>
    </location>
</feature>
<evidence type="ECO:0000256" key="7">
    <source>
        <dbReference type="SAM" id="MobiDB-lite"/>
    </source>
</evidence>
<keyword evidence="4 8" id="KW-0812">Transmembrane</keyword>
<feature type="transmembrane region" description="Helical" evidence="8">
    <location>
        <begin position="21"/>
        <end position="43"/>
    </location>
</feature>
<keyword evidence="6 8" id="KW-0472">Membrane</keyword>
<dbReference type="EMBL" id="CP001862">
    <property type="protein sequence ID" value="ADB63526.1"/>
    <property type="molecule type" value="Genomic_DNA"/>
</dbReference>
<evidence type="ECO:0000256" key="1">
    <source>
        <dbReference type="ARBA" id="ARBA00004651"/>
    </source>
</evidence>
<dbReference type="RefSeq" id="WP_012945770.1">
    <property type="nucleotide sequence ID" value="NC_013745.1"/>
</dbReference>
<keyword evidence="9" id="KW-0614">Plasmid</keyword>
<dbReference type="PANTHER" id="PTHR30047">
    <property type="entry name" value="HIGH-AFFINITY CHOLINE TRANSPORT PROTEIN-RELATED"/>
    <property type="match status" value="1"/>
</dbReference>
<geneLocation type="plasmid" evidence="9 10">
    <name>pHTUR02</name>
</geneLocation>
<evidence type="ECO:0000256" key="8">
    <source>
        <dbReference type="SAM" id="Phobius"/>
    </source>
</evidence>
<keyword evidence="2" id="KW-0813">Transport</keyword>
<keyword evidence="5 8" id="KW-1133">Transmembrane helix</keyword>
<feature type="transmembrane region" description="Helical" evidence="8">
    <location>
        <begin position="104"/>
        <end position="123"/>
    </location>
</feature>
<organism evidence="9 10">
    <name type="scientific">Haloterrigena turkmenica (strain ATCC 51198 / DSM 5511 / JCM 9101 / NCIMB 13204 / VKM B-1734 / 4k)</name>
    <name type="common">Halococcus turkmenicus</name>
    <dbReference type="NCBI Taxonomy" id="543526"/>
    <lineage>
        <taxon>Archaea</taxon>
        <taxon>Methanobacteriati</taxon>
        <taxon>Methanobacteriota</taxon>
        <taxon>Stenosarchaea group</taxon>
        <taxon>Halobacteria</taxon>
        <taxon>Halobacteriales</taxon>
        <taxon>Natrialbaceae</taxon>
        <taxon>Haloterrigena</taxon>
    </lineage>
</organism>
<feature type="compositionally biased region" description="Basic and acidic residues" evidence="7">
    <location>
        <begin position="519"/>
        <end position="536"/>
    </location>
</feature>
<feature type="transmembrane region" description="Helical" evidence="8">
    <location>
        <begin position="362"/>
        <end position="387"/>
    </location>
</feature>
<evidence type="ECO:0000313" key="9">
    <source>
        <dbReference type="EMBL" id="ADB63526.1"/>
    </source>
</evidence>
<name>D2S2C9_HALTV</name>
<feature type="transmembrane region" description="Helical" evidence="8">
    <location>
        <begin position="277"/>
        <end position="297"/>
    </location>
</feature>
<evidence type="ECO:0000256" key="3">
    <source>
        <dbReference type="ARBA" id="ARBA00022475"/>
    </source>
</evidence>
<feature type="transmembrane region" description="Helical" evidence="8">
    <location>
        <begin position="417"/>
        <end position="437"/>
    </location>
</feature>
<dbReference type="GO" id="GO:0022857">
    <property type="term" value="F:transmembrane transporter activity"/>
    <property type="evidence" value="ECO:0007669"/>
    <property type="project" value="InterPro"/>
</dbReference>
<dbReference type="HOGENOM" id="CLU_010118_6_2_2"/>
<dbReference type="GO" id="GO:0005886">
    <property type="term" value="C:plasma membrane"/>
    <property type="evidence" value="ECO:0007669"/>
    <property type="project" value="UniProtKB-SubCell"/>
</dbReference>
<dbReference type="OrthoDB" id="186249at2157"/>
<gene>
    <name evidence="9" type="ordered locus">Htur_4754</name>
</gene>
<protein>
    <submittedName>
        <fullName evidence="9">BCCT transporter</fullName>
    </submittedName>
</protein>